<dbReference type="EMBL" id="JAUSUZ010000001">
    <property type="protein sequence ID" value="MDQ0363969.1"/>
    <property type="molecule type" value="Genomic_DNA"/>
</dbReference>
<name>A0AAE3VUM1_9ACTN</name>
<keyword evidence="2" id="KW-1185">Reference proteome</keyword>
<reference evidence="1 2" key="1">
    <citation type="submission" date="2023-07" db="EMBL/GenBank/DDBJ databases">
        <title>Sequencing the genomes of 1000 actinobacteria strains.</title>
        <authorList>
            <person name="Klenk H.-P."/>
        </authorList>
    </citation>
    <scope>NUCLEOTIDE SEQUENCE [LARGE SCALE GENOMIC DNA]</scope>
    <source>
        <strain evidence="1 2">DSM 44709</strain>
    </source>
</reference>
<dbReference type="Proteomes" id="UP001240236">
    <property type="component" value="Unassembled WGS sequence"/>
</dbReference>
<accession>A0AAE3VUM1</accession>
<evidence type="ECO:0000313" key="1">
    <source>
        <dbReference type="EMBL" id="MDQ0363969.1"/>
    </source>
</evidence>
<sequence length="35" mass="3543">MAARAGCGGCADRLRRLRGPVETAKPPGFAVPGGF</sequence>
<proteinExistence type="predicted"/>
<protein>
    <submittedName>
        <fullName evidence="1">Uncharacterized protein</fullName>
    </submittedName>
</protein>
<organism evidence="1 2">
    <name type="scientific">Catenuloplanes indicus</name>
    <dbReference type="NCBI Taxonomy" id="137267"/>
    <lineage>
        <taxon>Bacteria</taxon>
        <taxon>Bacillati</taxon>
        <taxon>Actinomycetota</taxon>
        <taxon>Actinomycetes</taxon>
        <taxon>Micromonosporales</taxon>
        <taxon>Micromonosporaceae</taxon>
        <taxon>Catenuloplanes</taxon>
    </lineage>
</organism>
<dbReference type="AlphaFoldDB" id="A0AAE3VUM1"/>
<evidence type="ECO:0000313" key="2">
    <source>
        <dbReference type="Proteomes" id="UP001240236"/>
    </source>
</evidence>
<gene>
    <name evidence="1" type="ORF">J2S42_000638</name>
</gene>
<comment type="caution">
    <text evidence="1">The sequence shown here is derived from an EMBL/GenBank/DDBJ whole genome shotgun (WGS) entry which is preliminary data.</text>
</comment>